<dbReference type="Proteomes" id="UP000663854">
    <property type="component" value="Unassembled WGS sequence"/>
</dbReference>
<dbReference type="SUPFAM" id="SSF47473">
    <property type="entry name" value="EF-hand"/>
    <property type="match status" value="1"/>
</dbReference>
<feature type="domain" description="EF-hand" evidence="7">
    <location>
        <begin position="68"/>
        <end position="103"/>
    </location>
</feature>
<evidence type="ECO:0000256" key="4">
    <source>
        <dbReference type="ARBA" id="ARBA00022737"/>
    </source>
</evidence>
<evidence type="ECO:0000259" key="7">
    <source>
        <dbReference type="PROSITE" id="PS50222"/>
    </source>
</evidence>
<dbReference type="Gene3D" id="1.10.238.10">
    <property type="entry name" value="EF-hand"/>
    <property type="match status" value="1"/>
</dbReference>
<evidence type="ECO:0000256" key="5">
    <source>
        <dbReference type="ARBA" id="ARBA00022837"/>
    </source>
</evidence>
<evidence type="ECO:0000256" key="6">
    <source>
        <dbReference type="ARBA" id="ARBA00023288"/>
    </source>
</evidence>
<keyword evidence="3" id="KW-0479">Metal-binding</keyword>
<dbReference type="Proteomes" id="UP000663870">
    <property type="component" value="Unassembled WGS sequence"/>
</dbReference>
<dbReference type="PANTHER" id="PTHR23055:SF178">
    <property type="entry name" value="NEUROCALCIN HOMOLOG"/>
    <property type="match status" value="1"/>
</dbReference>
<dbReference type="GO" id="GO:0005509">
    <property type="term" value="F:calcium ion binding"/>
    <property type="evidence" value="ECO:0007669"/>
    <property type="project" value="InterPro"/>
</dbReference>
<accession>A0A816DK32</accession>
<proteinExistence type="inferred from homology"/>
<evidence type="ECO:0000313" key="8">
    <source>
        <dbReference type="EMBL" id="CAF1440456.1"/>
    </source>
</evidence>
<dbReference type="InterPro" id="IPR011992">
    <property type="entry name" value="EF-hand-dom_pair"/>
</dbReference>
<keyword evidence="6" id="KW-0449">Lipoprotein</keyword>
<protein>
    <recommendedName>
        <fullName evidence="7">EF-hand domain-containing protein</fullName>
    </recommendedName>
</protein>
<evidence type="ECO:0000256" key="2">
    <source>
        <dbReference type="ARBA" id="ARBA00022707"/>
    </source>
</evidence>
<dbReference type="InterPro" id="IPR028846">
    <property type="entry name" value="Recoverin"/>
</dbReference>
<comment type="similarity">
    <text evidence="1">Belongs to the recoverin family.</text>
</comment>
<gene>
    <name evidence="9" type="ORF">JXQ802_LOCUS52465</name>
    <name evidence="8" type="ORF">PYM288_LOCUS36130</name>
</gene>
<dbReference type="EMBL" id="CAJNOH010006752">
    <property type="protein sequence ID" value="CAF1440456.1"/>
    <property type="molecule type" value="Genomic_DNA"/>
</dbReference>
<dbReference type="Pfam" id="PF13499">
    <property type="entry name" value="EF-hand_7"/>
    <property type="match status" value="1"/>
</dbReference>
<evidence type="ECO:0000313" key="9">
    <source>
        <dbReference type="EMBL" id="CAF1635742.1"/>
    </source>
</evidence>
<reference evidence="9" key="1">
    <citation type="submission" date="2021-02" db="EMBL/GenBank/DDBJ databases">
        <authorList>
            <person name="Nowell W R."/>
        </authorList>
    </citation>
    <scope>NUCLEOTIDE SEQUENCE</scope>
</reference>
<keyword evidence="4" id="KW-0677">Repeat</keyword>
<evidence type="ECO:0000256" key="3">
    <source>
        <dbReference type="ARBA" id="ARBA00022723"/>
    </source>
</evidence>
<evidence type="ECO:0000256" key="1">
    <source>
        <dbReference type="ARBA" id="ARBA00006049"/>
    </source>
</evidence>
<dbReference type="PROSITE" id="PS00018">
    <property type="entry name" value="EF_HAND_1"/>
    <property type="match status" value="1"/>
</dbReference>
<dbReference type="InterPro" id="IPR018247">
    <property type="entry name" value="EF_Hand_1_Ca_BS"/>
</dbReference>
<keyword evidence="10" id="KW-1185">Reference proteome</keyword>
<name>A0A816DK32_9BILA</name>
<comment type="caution">
    <text evidence="9">The sequence shown here is derived from an EMBL/GenBank/DDBJ whole genome shotgun (WGS) entry which is preliminary data.</text>
</comment>
<dbReference type="PANTHER" id="PTHR23055">
    <property type="entry name" value="CALCIUM BINDING PROTEINS"/>
    <property type="match status" value="1"/>
</dbReference>
<dbReference type="EMBL" id="CAJNOL010008357">
    <property type="protein sequence ID" value="CAF1635742.1"/>
    <property type="molecule type" value="Genomic_DNA"/>
</dbReference>
<dbReference type="AlphaFoldDB" id="A0A816DK32"/>
<keyword evidence="2" id="KW-0519">Myristate</keyword>
<dbReference type="SMART" id="SM00054">
    <property type="entry name" value="EFh"/>
    <property type="match status" value="2"/>
</dbReference>
<keyword evidence="5" id="KW-0106">Calcium</keyword>
<dbReference type="InterPro" id="IPR002048">
    <property type="entry name" value="EF_hand_dom"/>
</dbReference>
<evidence type="ECO:0000313" key="10">
    <source>
        <dbReference type="Proteomes" id="UP000663870"/>
    </source>
</evidence>
<organism evidence="9 10">
    <name type="scientific">Rotaria sordida</name>
    <dbReference type="NCBI Taxonomy" id="392033"/>
    <lineage>
        <taxon>Eukaryota</taxon>
        <taxon>Metazoa</taxon>
        <taxon>Spiralia</taxon>
        <taxon>Gnathifera</taxon>
        <taxon>Rotifera</taxon>
        <taxon>Eurotatoria</taxon>
        <taxon>Bdelloidea</taxon>
        <taxon>Philodinida</taxon>
        <taxon>Philodinidae</taxon>
        <taxon>Rotaria</taxon>
    </lineage>
</organism>
<dbReference type="CDD" id="cd00051">
    <property type="entry name" value="EFh"/>
    <property type="match status" value="1"/>
</dbReference>
<sequence length="188" mass="22316">MGARQSRVPYNQWDLNRLSQTTGLDPDQISEIHQEFKKAAGHDGQLSMKEFSKVYNRFPGAQRQDSRYMEAQIPRIFRTFDRDGTGKLSFDEFLSGVVMMNHDTPRRDRIDYLIKQNNSYGQQYGDGRIPYEYGQEVFQRLNDYYGLPPGMEQQCWQQVDVNNRGYVTQDELMEYITQQEAYNQRFQY</sequence>
<dbReference type="PROSITE" id="PS50222">
    <property type="entry name" value="EF_HAND_2"/>
    <property type="match status" value="1"/>
</dbReference>